<evidence type="ECO:0000313" key="1">
    <source>
        <dbReference type="EMBL" id="HDY59401.1"/>
    </source>
</evidence>
<organism evidence="1">
    <name type="scientific">candidate division WOR-3 bacterium</name>
    <dbReference type="NCBI Taxonomy" id="2052148"/>
    <lineage>
        <taxon>Bacteria</taxon>
        <taxon>Bacteria division WOR-3</taxon>
    </lineage>
</organism>
<dbReference type="InterPro" id="IPR036583">
    <property type="entry name" value="23S_rRNA_IVS_sf"/>
</dbReference>
<dbReference type="Gene3D" id="1.20.1440.60">
    <property type="entry name" value="23S rRNA-intervening sequence"/>
    <property type="match status" value="1"/>
</dbReference>
<dbReference type="NCBIfam" id="TIGR02436">
    <property type="entry name" value="four helix bundle protein"/>
    <property type="match status" value="1"/>
</dbReference>
<protein>
    <submittedName>
        <fullName evidence="1">Four helix bundle protein</fullName>
    </submittedName>
</protein>
<name>A0A7V1EI99_UNCW3</name>
<dbReference type="AlphaFoldDB" id="A0A7V1EI99"/>
<proteinExistence type="predicted"/>
<dbReference type="EMBL" id="DSKY01000020">
    <property type="protein sequence ID" value="HDY59401.1"/>
    <property type="molecule type" value="Genomic_DNA"/>
</dbReference>
<gene>
    <name evidence="1" type="ORF">ENP86_07615</name>
</gene>
<dbReference type="InterPro" id="IPR012657">
    <property type="entry name" value="23S_rRNA-intervening_sequence"/>
</dbReference>
<dbReference type="SUPFAM" id="SSF158446">
    <property type="entry name" value="IVS-encoded protein-like"/>
    <property type="match status" value="1"/>
</dbReference>
<sequence length="80" mass="9150">MSKRVEKKYSIRDELKERTYRFALRILKLASMLPDTEVSKVIKRQLCKSGTSVGSNLEEADGSLTLNDFVYKVDAVFNAF</sequence>
<comment type="caution">
    <text evidence="1">The sequence shown here is derived from an EMBL/GenBank/DDBJ whole genome shotgun (WGS) entry which is preliminary data.</text>
</comment>
<reference evidence="1" key="1">
    <citation type="journal article" date="2020" name="mSystems">
        <title>Genome- and Community-Level Interaction Insights into Carbon Utilization and Element Cycling Functions of Hydrothermarchaeota in Hydrothermal Sediment.</title>
        <authorList>
            <person name="Zhou Z."/>
            <person name="Liu Y."/>
            <person name="Xu W."/>
            <person name="Pan J."/>
            <person name="Luo Z.H."/>
            <person name="Li M."/>
        </authorList>
    </citation>
    <scope>NUCLEOTIDE SEQUENCE [LARGE SCALE GENOMIC DNA]</scope>
    <source>
        <strain evidence="1">SpSt-258</strain>
    </source>
</reference>
<accession>A0A7V1EI99</accession>